<name>A0A9W8BGC6_9FUNG</name>
<feature type="transmembrane region" description="Helical" evidence="9">
    <location>
        <begin position="139"/>
        <end position="172"/>
    </location>
</feature>
<feature type="transmembrane region" description="Helical" evidence="9">
    <location>
        <begin position="229"/>
        <end position="251"/>
    </location>
</feature>
<dbReference type="InterPro" id="IPR003342">
    <property type="entry name" value="ArnT-like_N"/>
</dbReference>
<keyword evidence="4 9" id="KW-0328">Glycosyltransferase</keyword>
<evidence type="ECO:0000256" key="9">
    <source>
        <dbReference type="RuleBase" id="RU367007"/>
    </source>
</evidence>
<organism evidence="12 13">
    <name type="scientific">Coemansia thaxteri</name>
    <dbReference type="NCBI Taxonomy" id="2663907"/>
    <lineage>
        <taxon>Eukaryota</taxon>
        <taxon>Fungi</taxon>
        <taxon>Fungi incertae sedis</taxon>
        <taxon>Zoopagomycota</taxon>
        <taxon>Kickxellomycotina</taxon>
        <taxon>Kickxellomycetes</taxon>
        <taxon>Kickxellales</taxon>
        <taxon>Kickxellaceae</taxon>
        <taxon>Coemansia</taxon>
    </lineage>
</organism>
<proteinExistence type="inferred from homology"/>
<dbReference type="Proteomes" id="UP001150907">
    <property type="component" value="Unassembled WGS sequence"/>
</dbReference>
<dbReference type="OrthoDB" id="5561486at2759"/>
<evidence type="ECO:0000259" key="11">
    <source>
        <dbReference type="Pfam" id="PF16192"/>
    </source>
</evidence>
<feature type="transmembrane region" description="Helical" evidence="9">
    <location>
        <begin position="184"/>
        <end position="217"/>
    </location>
</feature>
<keyword evidence="8 9" id="KW-0472">Membrane</keyword>
<feature type="domain" description="Protein O-mannosyl-transferase C-terminal four TM" evidence="11">
    <location>
        <begin position="447"/>
        <end position="659"/>
    </location>
</feature>
<dbReference type="PANTHER" id="PTHR10050">
    <property type="entry name" value="DOLICHYL-PHOSPHATE-MANNOSE--PROTEIN MANNOSYLTRANSFERASE"/>
    <property type="match status" value="1"/>
</dbReference>
<dbReference type="PANTHER" id="PTHR10050:SF46">
    <property type="entry name" value="PROTEIN O-MANNOSYL-TRANSFERASE 2"/>
    <property type="match status" value="1"/>
</dbReference>
<evidence type="ECO:0000259" key="10">
    <source>
        <dbReference type="Pfam" id="PF02366"/>
    </source>
</evidence>
<dbReference type="GO" id="GO:0005789">
    <property type="term" value="C:endoplasmic reticulum membrane"/>
    <property type="evidence" value="ECO:0007669"/>
    <property type="project" value="UniProtKB-SubCell"/>
</dbReference>
<evidence type="ECO:0000256" key="1">
    <source>
        <dbReference type="ARBA" id="ARBA00004127"/>
    </source>
</evidence>
<comment type="catalytic activity">
    <reaction evidence="9">
        <text>a di-trans,poly-cis-dolichyl beta-D-mannosyl phosphate + L-seryl-[protein] = 3-O-(alpha-D-mannosyl)-L-seryl-[protein] + a di-trans,poly-cis-dolichyl phosphate + H(+)</text>
        <dbReference type="Rhea" id="RHEA:17377"/>
        <dbReference type="Rhea" id="RHEA-COMP:9863"/>
        <dbReference type="Rhea" id="RHEA-COMP:13546"/>
        <dbReference type="Rhea" id="RHEA-COMP:19498"/>
        <dbReference type="Rhea" id="RHEA-COMP:19501"/>
        <dbReference type="ChEBI" id="CHEBI:15378"/>
        <dbReference type="ChEBI" id="CHEBI:29999"/>
        <dbReference type="ChEBI" id="CHEBI:57683"/>
        <dbReference type="ChEBI" id="CHEBI:58211"/>
        <dbReference type="ChEBI" id="CHEBI:137321"/>
        <dbReference type="EC" id="2.4.1.109"/>
    </reaction>
</comment>
<comment type="similarity">
    <text evidence="3 9">Belongs to the glycosyltransferase 39 family.</text>
</comment>
<sequence length="670" mass="73144">MSKRKAPAAGPATPRSTSLGLADTAIALLLGVVAVASRTRLQGNHVLFDEAHVGRFAAMYLNGTFIHDVHPPLGKLLVAAVQWVAGHNGTYMFGSGEEYPAWVDYQLMRGLVSVFGAMAVPVAFLTCRRVAGAQWETAVLAAVFVCFDNALCLMSSIMVLDGMVLLATALVLLCMSDLKSTRGLVLTGAALGVAVSIKWIGVFSIGLVGFVVLADLHRNASCLWRANRLWTWIAGRGLALAVLPLAIYVAVFRVHFALQTQQGLGEHLMPIRFQAQLRFNRYNRQPSCVAYGGIAKMFPDGRETPDMMLQSTRADSTLPGSPQAVGCGHVLTGADWWAFEHPAGAASNDTEVVFLGHGSVVRLKNDLSSKYLFANSSAVSGDEGAQLMVLPLSAAEPRTDSLEWVVEMPAPANAGGGAYHNRWRVEFQVDLRQGFGGDMSQLVAFPFVSSFVAQNAIMARTNNELVSDPDRYDALASAPWSWPFLVYPMRMSSRWQGIGAGDSTESILHYEVGNPLLWWASALLCCVVCPLRAARYCCMRRRDAHLTTGPTRNAGGYTWDLAPKTVLWLGWATHYLPFFLMGRVTYLHHYLPALYFALLLLAAECGDLLAGLGRWRRAAGLAGIAMLTMAVFWQLRQCTFGWKSPTRGELAKLRWLATWNIAGDKHDMDV</sequence>
<comment type="function">
    <text evidence="9">Transfers mannose from Dol-P-mannose to Ser or Thr residues on proteins.</text>
</comment>
<dbReference type="EMBL" id="JANBQF010000070">
    <property type="protein sequence ID" value="KAJ2006158.1"/>
    <property type="molecule type" value="Genomic_DNA"/>
</dbReference>
<protein>
    <recommendedName>
        <fullName evidence="9">Dolichyl-phosphate-mannose--protein mannosyltransferase</fullName>
        <ecNumber evidence="9">2.4.1.109</ecNumber>
    </recommendedName>
</protein>
<dbReference type="AlphaFoldDB" id="A0A9W8BGC6"/>
<reference evidence="12" key="1">
    <citation type="submission" date="2022-07" db="EMBL/GenBank/DDBJ databases">
        <title>Phylogenomic reconstructions and comparative analyses of Kickxellomycotina fungi.</title>
        <authorList>
            <person name="Reynolds N.K."/>
            <person name="Stajich J.E."/>
            <person name="Barry K."/>
            <person name="Grigoriev I.V."/>
            <person name="Crous P."/>
            <person name="Smith M.E."/>
        </authorList>
    </citation>
    <scope>NUCLEOTIDE SEQUENCE</scope>
    <source>
        <strain evidence="12">IMI 214461</strain>
    </source>
</reference>
<dbReference type="GO" id="GO:0004169">
    <property type="term" value="F:dolichyl-phosphate-mannose-protein mannosyltransferase activity"/>
    <property type="evidence" value="ECO:0007669"/>
    <property type="project" value="UniProtKB-UniRule"/>
</dbReference>
<evidence type="ECO:0000256" key="6">
    <source>
        <dbReference type="ARBA" id="ARBA00022692"/>
    </source>
</evidence>
<feature type="domain" description="ArnT-like N-terminal" evidence="10">
    <location>
        <begin position="42"/>
        <end position="258"/>
    </location>
</feature>
<evidence type="ECO:0000256" key="4">
    <source>
        <dbReference type="ARBA" id="ARBA00022676"/>
    </source>
</evidence>
<evidence type="ECO:0000256" key="5">
    <source>
        <dbReference type="ARBA" id="ARBA00022679"/>
    </source>
</evidence>
<dbReference type="Pfam" id="PF16192">
    <property type="entry name" value="PMT_4TMC"/>
    <property type="match status" value="1"/>
</dbReference>
<accession>A0A9W8BGC6</accession>
<keyword evidence="13" id="KW-1185">Reference proteome</keyword>
<evidence type="ECO:0000256" key="8">
    <source>
        <dbReference type="ARBA" id="ARBA00023136"/>
    </source>
</evidence>
<keyword evidence="7 9" id="KW-1133">Transmembrane helix</keyword>
<keyword evidence="6 9" id="KW-0812">Transmembrane</keyword>
<evidence type="ECO:0000256" key="3">
    <source>
        <dbReference type="ARBA" id="ARBA00007222"/>
    </source>
</evidence>
<dbReference type="InterPro" id="IPR032421">
    <property type="entry name" value="PMT_4TMC"/>
</dbReference>
<dbReference type="InterPro" id="IPR027005">
    <property type="entry name" value="PMT-like"/>
</dbReference>
<dbReference type="EC" id="2.4.1.109" evidence="9"/>
<evidence type="ECO:0000313" key="13">
    <source>
        <dbReference type="Proteomes" id="UP001150907"/>
    </source>
</evidence>
<feature type="transmembrane region" description="Helical" evidence="9">
    <location>
        <begin position="592"/>
        <end position="611"/>
    </location>
</feature>
<feature type="transmembrane region" description="Helical" evidence="9">
    <location>
        <begin position="618"/>
        <end position="635"/>
    </location>
</feature>
<comment type="caution">
    <text evidence="12">The sequence shown here is derived from an EMBL/GenBank/DDBJ whole genome shotgun (WGS) entry which is preliminary data.</text>
</comment>
<evidence type="ECO:0000313" key="12">
    <source>
        <dbReference type="EMBL" id="KAJ2006158.1"/>
    </source>
</evidence>
<comment type="pathway">
    <text evidence="2 9">Protein modification; protein glycosylation.</text>
</comment>
<feature type="transmembrane region" description="Helical" evidence="9">
    <location>
        <begin position="566"/>
        <end position="586"/>
    </location>
</feature>
<comment type="subcellular location">
    <subcellularLocation>
        <location evidence="1">Endomembrane system</location>
        <topology evidence="1">Multi-pass membrane protein</topology>
    </subcellularLocation>
    <subcellularLocation>
        <location evidence="9">Endoplasmic reticulum membrane</location>
        <topology evidence="9">Multi-pass membrane protein</topology>
    </subcellularLocation>
</comment>
<feature type="transmembrane region" description="Helical" evidence="9">
    <location>
        <begin position="107"/>
        <end position="127"/>
    </location>
</feature>
<comment type="catalytic activity">
    <reaction evidence="9">
        <text>a di-trans,poly-cis-dolichyl beta-D-mannosyl phosphate + L-threonyl-[protein] = 3-O-(alpha-D-mannosyl)-L-threonyl-[protein] + a di-trans,poly-cis-dolichyl phosphate + H(+)</text>
        <dbReference type="Rhea" id="RHEA:53396"/>
        <dbReference type="Rhea" id="RHEA-COMP:11060"/>
        <dbReference type="Rhea" id="RHEA-COMP:13547"/>
        <dbReference type="Rhea" id="RHEA-COMP:19498"/>
        <dbReference type="Rhea" id="RHEA-COMP:19501"/>
        <dbReference type="ChEBI" id="CHEBI:15378"/>
        <dbReference type="ChEBI" id="CHEBI:30013"/>
        <dbReference type="ChEBI" id="CHEBI:57683"/>
        <dbReference type="ChEBI" id="CHEBI:58211"/>
        <dbReference type="ChEBI" id="CHEBI:137323"/>
        <dbReference type="EC" id="2.4.1.109"/>
    </reaction>
</comment>
<keyword evidence="5 9" id="KW-0808">Transferase</keyword>
<keyword evidence="9" id="KW-0256">Endoplasmic reticulum</keyword>
<gene>
    <name evidence="12" type="primary">PMT2_2</name>
    <name evidence="12" type="ORF">H4R26_001532</name>
</gene>
<evidence type="ECO:0000256" key="2">
    <source>
        <dbReference type="ARBA" id="ARBA00004922"/>
    </source>
</evidence>
<dbReference type="Pfam" id="PF02366">
    <property type="entry name" value="PMT"/>
    <property type="match status" value="1"/>
</dbReference>
<evidence type="ECO:0000256" key="7">
    <source>
        <dbReference type="ARBA" id="ARBA00022989"/>
    </source>
</evidence>